<gene>
    <name evidence="3" type="ORF">DFA_03561</name>
</gene>
<feature type="compositionally biased region" description="Low complexity" evidence="1">
    <location>
        <begin position="86"/>
        <end position="97"/>
    </location>
</feature>
<evidence type="ECO:0000259" key="2">
    <source>
        <dbReference type="Pfam" id="PF13451"/>
    </source>
</evidence>
<reference evidence="4" key="1">
    <citation type="journal article" date="2011" name="Genome Res.">
        <title>Phylogeny-wide analysis of social amoeba genomes highlights ancient origins for complex intercellular communication.</title>
        <authorList>
            <person name="Heidel A.J."/>
            <person name="Lawal H.M."/>
            <person name="Felder M."/>
            <person name="Schilde C."/>
            <person name="Helps N.R."/>
            <person name="Tunggal B."/>
            <person name="Rivero F."/>
            <person name="John U."/>
            <person name="Schleicher M."/>
            <person name="Eichinger L."/>
            <person name="Platzer M."/>
            <person name="Noegel A.A."/>
            <person name="Schaap P."/>
            <person name="Gloeckner G."/>
        </authorList>
    </citation>
    <scope>NUCLEOTIDE SEQUENCE [LARGE SCALE GENOMIC DNA]</scope>
    <source>
        <strain evidence="4">SH3</strain>
    </source>
</reference>
<accession>F4PHX8</accession>
<feature type="domain" description="Probable zinc-binding" evidence="2">
    <location>
        <begin position="205"/>
        <end position="243"/>
    </location>
</feature>
<feature type="region of interest" description="Disordered" evidence="1">
    <location>
        <begin position="183"/>
        <end position="205"/>
    </location>
</feature>
<evidence type="ECO:0000256" key="1">
    <source>
        <dbReference type="SAM" id="MobiDB-lite"/>
    </source>
</evidence>
<sequence>MRDVLPQHLIDNAIMVFTDCTDLNCVYGDMTLATLKNNKRFYMMNSAFFNSPSLYTVVGGLYYTRYLSEYNGAMHTIDNILKTIINNGDNPNNNTTINPPPKITTPTPSPTPSTTNSRNHHKNNRDRDNRDNNNNNSGNGIQQQVDQLQKQVKEQEQEILLLKHQVARLSKILPLDQQLQQQSLVEHQPPQPQQQQQQSGPNITTRVCKGCSTSFTIAHSEKSHYDSKNLSWPKKCQSCRQKKPRGGRGSSGIPGGDDWWE</sequence>
<dbReference type="KEGG" id="dfa:DFA_03561"/>
<organism evidence="3 4">
    <name type="scientific">Cavenderia fasciculata</name>
    <name type="common">Slime mold</name>
    <name type="synonym">Dictyostelium fasciculatum</name>
    <dbReference type="NCBI Taxonomy" id="261658"/>
    <lineage>
        <taxon>Eukaryota</taxon>
        <taxon>Amoebozoa</taxon>
        <taxon>Evosea</taxon>
        <taxon>Eumycetozoa</taxon>
        <taxon>Dictyostelia</taxon>
        <taxon>Acytosteliales</taxon>
        <taxon>Cavenderiaceae</taxon>
        <taxon>Cavenderia</taxon>
    </lineage>
</organism>
<keyword evidence="4" id="KW-1185">Reference proteome</keyword>
<evidence type="ECO:0000313" key="4">
    <source>
        <dbReference type="Proteomes" id="UP000007797"/>
    </source>
</evidence>
<dbReference type="EMBL" id="GL883006">
    <property type="protein sequence ID" value="EGG25312.1"/>
    <property type="molecule type" value="Genomic_DNA"/>
</dbReference>
<evidence type="ECO:0000313" key="3">
    <source>
        <dbReference type="EMBL" id="EGG25312.1"/>
    </source>
</evidence>
<dbReference type="GeneID" id="14877018"/>
<protein>
    <recommendedName>
        <fullName evidence="2">Probable zinc-binding domain-containing protein</fullName>
    </recommendedName>
</protein>
<dbReference type="InterPro" id="IPR025306">
    <property type="entry name" value="Zn-bnd_dom_prob"/>
</dbReference>
<dbReference type="AlphaFoldDB" id="F4PHX8"/>
<proteinExistence type="predicted"/>
<dbReference type="Proteomes" id="UP000007797">
    <property type="component" value="Unassembled WGS sequence"/>
</dbReference>
<feature type="region of interest" description="Disordered" evidence="1">
    <location>
        <begin position="86"/>
        <end position="150"/>
    </location>
</feature>
<name>F4PHX8_CACFS</name>
<dbReference type="RefSeq" id="XP_004363163.1">
    <property type="nucleotide sequence ID" value="XM_004363106.1"/>
</dbReference>
<feature type="compositionally biased region" description="Low complexity" evidence="1">
    <location>
        <begin position="132"/>
        <end position="150"/>
    </location>
</feature>
<feature type="region of interest" description="Disordered" evidence="1">
    <location>
        <begin position="222"/>
        <end position="261"/>
    </location>
</feature>
<feature type="compositionally biased region" description="Pro residues" evidence="1">
    <location>
        <begin position="98"/>
        <end position="111"/>
    </location>
</feature>
<dbReference type="Pfam" id="PF13451">
    <property type="entry name" value="zf_Tbcl"/>
    <property type="match status" value="1"/>
</dbReference>